<dbReference type="InterPro" id="IPR036116">
    <property type="entry name" value="FN3_sf"/>
</dbReference>
<dbReference type="FunFam" id="2.60.40.10:FF:000266">
    <property type="entry name" value="Sidekick cell adhesion molecule 2"/>
    <property type="match status" value="1"/>
</dbReference>
<dbReference type="InterPro" id="IPR003599">
    <property type="entry name" value="Ig_sub"/>
</dbReference>
<dbReference type="FunFam" id="2.60.40.10:FF:000261">
    <property type="entry name" value="Sidekick cell adhesion molecule 2"/>
    <property type="match status" value="1"/>
</dbReference>
<proteinExistence type="predicted"/>
<feature type="chain" id="PRO_5028913629" evidence="4">
    <location>
        <begin position="21"/>
        <end position="1413"/>
    </location>
</feature>
<evidence type="ECO:0000313" key="7">
    <source>
        <dbReference type="Proteomes" id="UP000245341"/>
    </source>
</evidence>
<evidence type="ECO:0000256" key="1">
    <source>
        <dbReference type="ARBA" id="ARBA00022737"/>
    </source>
</evidence>
<dbReference type="PANTHER" id="PTHR13817">
    <property type="entry name" value="TITIN"/>
    <property type="match status" value="1"/>
</dbReference>
<dbReference type="Pfam" id="PF07679">
    <property type="entry name" value="I-set"/>
    <property type="match status" value="3"/>
</dbReference>
<dbReference type="FunFam" id="2.60.40.10:FF:000236">
    <property type="entry name" value="Sidekick cell adhesion molecule 2"/>
    <property type="match status" value="1"/>
</dbReference>
<feature type="domain" description="Fibronectin type-III" evidence="6">
    <location>
        <begin position="1122"/>
        <end position="1219"/>
    </location>
</feature>
<evidence type="ECO:0000259" key="5">
    <source>
        <dbReference type="PROSITE" id="PS50835"/>
    </source>
</evidence>
<keyword evidence="4" id="KW-0732">Signal</keyword>
<feature type="domain" description="Ig-like" evidence="5">
    <location>
        <begin position="141"/>
        <end position="200"/>
    </location>
</feature>
<dbReference type="InterPro" id="IPR007110">
    <property type="entry name" value="Ig-like_dom"/>
</dbReference>
<dbReference type="GO" id="GO:0045202">
    <property type="term" value="C:synapse"/>
    <property type="evidence" value="ECO:0007669"/>
    <property type="project" value="TreeGrafter"/>
</dbReference>
<dbReference type="GO" id="GO:0007156">
    <property type="term" value="P:homophilic cell adhesion via plasma membrane adhesion molecules"/>
    <property type="evidence" value="ECO:0007669"/>
    <property type="project" value="TreeGrafter"/>
</dbReference>
<dbReference type="Proteomes" id="UP000245341">
    <property type="component" value="Unplaced"/>
</dbReference>
<dbReference type="RefSeq" id="XP_030895801.1">
    <property type="nucleotide sequence ID" value="XM_031039941.1"/>
</dbReference>
<feature type="region of interest" description="Disordered" evidence="3">
    <location>
        <begin position="1364"/>
        <end position="1413"/>
    </location>
</feature>
<gene>
    <name evidence="8" type="primary">LOC102735414</name>
</gene>
<dbReference type="FunFam" id="2.60.40.10:FF:000177">
    <property type="entry name" value="Sidekick cell adhesion molecule 2"/>
    <property type="match status" value="1"/>
</dbReference>
<dbReference type="InterPro" id="IPR003598">
    <property type="entry name" value="Ig_sub2"/>
</dbReference>
<evidence type="ECO:0000256" key="3">
    <source>
        <dbReference type="SAM" id="MobiDB-lite"/>
    </source>
</evidence>
<dbReference type="SMART" id="SM00409">
    <property type="entry name" value="IG"/>
    <property type="match status" value="5"/>
</dbReference>
<keyword evidence="2" id="KW-0393">Immunoglobulin domain</keyword>
<feature type="domain" description="Fibronectin type-III" evidence="6">
    <location>
        <begin position="617"/>
        <end position="711"/>
    </location>
</feature>
<evidence type="ECO:0000259" key="6">
    <source>
        <dbReference type="PROSITE" id="PS50853"/>
    </source>
</evidence>
<dbReference type="PROSITE" id="PS50853">
    <property type="entry name" value="FN3"/>
    <property type="match status" value="7"/>
</dbReference>
<feature type="domain" description="Fibronectin type-III" evidence="6">
    <location>
        <begin position="1224"/>
        <end position="1341"/>
    </location>
</feature>
<dbReference type="CDD" id="cd00096">
    <property type="entry name" value="Ig"/>
    <property type="match status" value="1"/>
</dbReference>
<dbReference type="FunFam" id="2.60.40.10:FF:000420">
    <property type="entry name" value="Sidekick cell adhesion molecule 2"/>
    <property type="match status" value="1"/>
</dbReference>
<feature type="signal peptide" evidence="4">
    <location>
        <begin position="1"/>
        <end position="20"/>
    </location>
</feature>
<feature type="compositionally biased region" description="Polar residues" evidence="3">
    <location>
        <begin position="1370"/>
        <end position="1402"/>
    </location>
</feature>
<dbReference type="GO" id="GO:0007416">
    <property type="term" value="P:synapse assembly"/>
    <property type="evidence" value="ECO:0007669"/>
    <property type="project" value="TreeGrafter"/>
</dbReference>
<dbReference type="SMART" id="SM00408">
    <property type="entry name" value="IGc2"/>
    <property type="match status" value="5"/>
</dbReference>
<evidence type="ECO:0000256" key="4">
    <source>
        <dbReference type="SAM" id="SignalP"/>
    </source>
</evidence>
<feature type="domain" description="Ig-like" evidence="5">
    <location>
        <begin position="26"/>
        <end position="108"/>
    </location>
</feature>
<dbReference type="FunFam" id="2.60.40.10:FF:000359">
    <property type="entry name" value="Sidekick cell adhesion molecule 2"/>
    <property type="match status" value="1"/>
</dbReference>
<protein>
    <submittedName>
        <fullName evidence="8">Protein sidekick-2</fullName>
    </submittedName>
</protein>
<dbReference type="KEGG" id="lww:102735414"/>
<dbReference type="CDD" id="cd00063">
    <property type="entry name" value="FN3"/>
    <property type="match status" value="7"/>
</dbReference>
<dbReference type="InterPro" id="IPR036179">
    <property type="entry name" value="Ig-like_dom_sf"/>
</dbReference>
<dbReference type="FunFam" id="2.60.40.10:FF:000271">
    <property type="entry name" value="Sidekick cell adhesion molecule 2"/>
    <property type="match status" value="1"/>
</dbReference>
<organism evidence="7 8">
    <name type="scientific">Leptonychotes weddellii</name>
    <name type="common">Weddell seal</name>
    <name type="synonym">Otaria weddellii</name>
    <dbReference type="NCBI Taxonomy" id="9713"/>
    <lineage>
        <taxon>Eukaryota</taxon>
        <taxon>Metazoa</taxon>
        <taxon>Chordata</taxon>
        <taxon>Craniata</taxon>
        <taxon>Vertebrata</taxon>
        <taxon>Euteleostomi</taxon>
        <taxon>Mammalia</taxon>
        <taxon>Eutheria</taxon>
        <taxon>Laurasiatheria</taxon>
        <taxon>Carnivora</taxon>
        <taxon>Caniformia</taxon>
        <taxon>Pinnipedia</taxon>
        <taxon>Phocidae</taxon>
        <taxon>Monachinae</taxon>
        <taxon>Lobodontini</taxon>
        <taxon>Leptonychotes</taxon>
    </lineage>
</organism>
<dbReference type="FunFam" id="2.60.40.10:FF:000237">
    <property type="entry name" value="Sidekick cell adhesion molecule 2"/>
    <property type="match status" value="1"/>
</dbReference>
<feature type="domain" description="Fibronectin type-III" evidence="6">
    <location>
        <begin position="819"/>
        <end position="917"/>
    </location>
</feature>
<keyword evidence="7" id="KW-1185">Reference proteome</keyword>
<dbReference type="InterPro" id="IPR003961">
    <property type="entry name" value="FN3_dom"/>
</dbReference>
<dbReference type="PRINTS" id="PR00014">
    <property type="entry name" value="FNTYPEIII"/>
</dbReference>
<evidence type="ECO:0000256" key="2">
    <source>
        <dbReference type="ARBA" id="ARBA00023319"/>
    </source>
</evidence>
<dbReference type="FunFam" id="2.60.40.10:FF:000360">
    <property type="entry name" value="Sidekick cell adhesion molecule 2"/>
    <property type="match status" value="1"/>
</dbReference>
<feature type="domain" description="Ig-like" evidence="5">
    <location>
        <begin position="215"/>
        <end position="294"/>
    </location>
</feature>
<keyword evidence="1" id="KW-0677">Repeat</keyword>
<dbReference type="SUPFAM" id="SSF49265">
    <property type="entry name" value="Fibronectin type III"/>
    <property type="match status" value="6"/>
</dbReference>
<dbReference type="FunFam" id="2.60.40.10:FF:000434">
    <property type="entry name" value="Sidekick cell adhesion molecule 2"/>
    <property type="match status" value="1"/>
</dbReference>
<dbReference type="SMART" id="SM00060">
    <property type="entry name" value="FN3"/>
    <property type="match status" value="9"/>
</dbReference>
<dbReference type="Pfam" id="PF00041">
    <property type="entry name" value="fn3"/>
    <property type="match status" value="7"/>
</dbReference>
<dbReference type="SUPFAM" id="SSF48726">
    <property type="entry name" value="Immunoglobulin"/>
    <property type="match status" value="4"/>
</dbReference>
<dbReference type="InterPro" id="IPR013783">
    <property type="entry name" value="Ig-like_fold"/>
</dbReference>
<dbReference type="PANTHER" id="PTHR13817:SF59">
    <property type="entry name" value="PROTEIN SIDEKICK-2"/>
    <property type="match status" value="1"/>
</dbReference>
<feature type="domain" description="Ig-like" evidence="5">
    <location>
        <begin position="308"/>
        <end position="396"/>
    </location>
</feature>
<feature type="domain" description="Fibronectin type-III" evidence="6">
    <location>
        <begin position="1023"/>
        <end position="1117"/>
    </location>
</feature>
<dbReference type="Pfam" id="PF13927">
    <property type="entry name" value="Ig_3"/>
    <property type="match status" value="2"/>
</dbReference>
<sequence length="1413" mass="156195">MWGLLMWTLLALHRIRATGAQDDVAPYFKTEPVRTQVHLEGNRLVLTCMAEGSWPLEFKWLHNNRELTKFSLEYRYMITSLDRTHAGFYRCIVRNRMGALLQRQTEVQVAYMGSFEEGEKHQSVSHGEAAVIRAPRIASFPRPQVTWFRDGRKIPPSSRIAITLENTLVILSTVAPDAGRYYVQAVNDKNGDNKTSQPITLAVENVGGPADPIAPTIIIPPKNTSVVAGTSEVTMECVANARPLIKLHIIWKKDGVPLLGGLSDYNRRLTVPSPTGSDAGYYECEAVLRSSSVPSVVRGAYLSVLEPPQFVKEPERHITAEMEKVVDIPCRAKGVPPPSISWYKDAAVVEVERLSRFRQHGDGGLQISGLLPDDTGMFQCFARNGAGEVQTSTYLAVTSIAPNITRGPLDSTVIDGMSVVLACETSGAPRPAITWQKGERVLASGSVQLPRFTLLESGSLLVSPTHISDAGTYTCLATNSRGVDEASADLVVWARTRITKPPQDQSVIKGTQASMVCGVTHDPRVTVSAIFDPDLRPPAHRVDSRRVWLIAWEPEQEEEVTMVTARPNFQDSIHVGFVSGLKKFTEYFTSVLCFTTPGDGPRSTPQLVRTHEDVPGPVGHLSFSEILDTSLKVSWQEPGEKNGILTGYRISWEEYNRTNTRVTHYLPNVTLEYRVTGLTALTTYTIEVAAMTAKGQGQVSASTISSGVPPELPGAPTNLGISNIGPRSVTLQFRPGYDGKTSISRWLVEAQVGVVGEGEEWLLVHQLTNEPDARSMEVPELNPFTYYSFRMRQVNIVGTSPPSQPSRKIQTLQAPPDMAPANVTLRTASETSLWLRWMPLPEMEYNGNPESVGYKIKYSRADGHGKTLSHVVQDRVEREYTIEDLEEWTEYRVQVQAFNAIGSGPWSQMVTGRTRESVPSSGPTNVSALATTSSSMLVRWDEIPEADRNGLVLGYKVMYKEKDSDSQPRFWLVEGNSSRSAQLTGLGKYVLYEVQVLAFTRIGDGSPSHPPILERTLDDVPGPPMGILFPEVRTTSVRLIWQPPTAPNGIILAYQVTHRLNATTATTATVEVLTPSTRQYTVTGLKPESVYLFRITAQTRKGWGEAAEALVVTTEKRDRPQPPSKPVVQQEDVKARSVLLCWEPGSDGLSPVRYYTVQTRELPSGRWALHSASVSHNTSAFVVDRLKPFTSYKFRVKATNDIGDSEFSEESEPLTTLQAAPDEAPTIVSVTPHTTTSVLIRWQPPAEDKINGILLGFRIRYRELLYEGLRGFTLRGINNPGAKWAELTSMYSMRNLSRPSLTQYELDNLNKHRRYEIRMSVYNAVGEGPSSPPQEVFVGEAVPTATPRNVAVHGATATQLDVTWEPPPLESQNGDIQGYKSPSSQCQQKTPRSGHLTNSNYTVDLAKRQRTPG</sequence>
<feature type="domain" description="Ig-like" evidence="5">
    <location>
        <begin position="402"/>
        <end position="491"/>
    </location>
</feature>
<dbReference type="OrthoDB" id="8923679at2759"/>
<name>A0A7F8RRA5_LEPWE</name>
<dbReference type="InterPro" id="IPR050964">
    <property type="entry name" value="Striated_Muscle_Regulatory"/>
</dbReference>
<dbReference type="FunFam" id="2.60.40.10:FF:000202">
    <property type="entry name" value="Sidekick cell adhesion molecule 1"/>
    <property type="match status" value="1"/>
</dbReference>
<dbReference type="PROSITE" id="PS50835">
    <property type="entry name" value="IG_LIKE"/>
    <property type="match status" value="5"/>
</dbReference>
<dbReference type="GeneID" id="102735414"/>
<feature type="domain" description="Fibronectin type-III" evidence="6">
    <location>
        <begin position="922"/>
        <end position="1019"/>
    </location>
</feature>
<evidence type="ECO:0000313" key="8">
    <source>
        <dbReference type="RefSeq" id="XP_030895801.1"/>
    </source>
</evidence>
<dbReference type="Gene3D" id="2.60.40.10">
    <property type="entry name" value="Immunoglobulins"/>
    <property type="match status" value="14"/>
</dbReference>
<dbReference type="FunFam" id="2.60.40.10:FF:000209">
    <property type="entry name" value="Sidekick cell adhesion molecule 2"/>
    <property type="match status" value="1"/>
</dbReference>
<dbReference type="InterPro" id="IPR013098">
    <property type="entry name" value="Ig_I-set"/>
</dbReference>
<accession>A0A7F8RRA5</accession>
<feature type="domain" description="Fibronectin type-III" evidence="6">
    <location>
        <begin position="715"/>
        <end position="814"/>
    </location>
</feature>
<reference evidence="8" key="1">
    <citation type="submission" date="2025-08" db="UniProtKB">
        <authorList>
            <consortium name="RefSeq"/>
        </authorList>
    </citation>
    <scope>IDENTIFICATION</scope>
    <source>
        <tissue evidence="8">Liver</tissue>
    </source>
</reference>